<dbReference type="Gene3D" id="1.20.5.340">
    <property type="match status" value="1"/>
</dbReference>
<evidence type="ECO:0000313" key="3">
    <source>
        <dbReference type="Proteomes" id="UP001500604"/>
    </source>
</evidence>
<feature type="coiled-coil region" evidence="1">
    <location>
        <begin position="31"/>
        <end position="129"/>
    </location>
</feature>
<protein>
    <submittedName>
        <fullName evidence="2">Uncharacterized protein</fullName>
    </submittedName>
</protein>
<reference evidence="3" key="1">
    <citation type="journal article" date="2019" name="Int. J. Syst. Evol. Microbiol.">
        <title>The Global Catalogue of Microorganisms (GCM) 10K type strain sequencing project: providing services to taxonomists for standard genome sequencing and annotation.</title>
        <authorList>
            <consortium name="The Broad Institute Genomics Platform"/>
            <consortium name="The Broad Institute Genome Sequencing Center for Infectious Disease"/>
            <person name="Wu L."/>
            <person name="Ma J."/>
        </authorList>
    </citation>
    <scope>NUCLEOTIDE SEQUENCE [LARGE SCALE GENOMIC DNA]</scope>
    <source>
        <strain evidence="3">JCM 17805</strain>
    </source>
</reference>
<keyword evidence="1" id="KW-0175">Coiled coil</keyword>
<dbReference type="Proteomes" id="UP001500604">
    <property type="component" value="Unassembled WGS sequence"/>
</dbReference>
<proteinExistence type="predicted"/>
<keyword evidence="3" id="KW-1185">Reference proteome</keyword>
<evidence type="ECO:0000256" key="1">
    <source>
        <dbReference type="SAM" id="Coils"/>
    </source>
</evidence>
<accession>A0ABP8V396</accession>
<organism evidence="2 3">
    <name type="scientific">Kistimonas scapharcae</name>
    <dbReference type="NCBI Taxonomy" id="1036133"/>
    <lineage>
        <taxon>Bacteria</taxon>
        <taxon>Pseudomonadati</taxon>
        <taxon>Pseudomonadota</taxon>
        <taxon>Gammaproteobacteria</taxon>
        <taxon>Oceanospirillales</taxon>
        <taxon>Endozoicomonadaceae</taxon>
        <taxon>Kistimonas</taxon>
    </lineage>
</organism>
<dbReference type="EMBL" id="BAABFL010000400">
    <property type="protein sequence ID" value="GAA4650499.1"/>
    <property type="molecule type" value="Genomic_DNA"/>
</dbReference>
<gene>
    <name evidence="2" type="ORF">GCM10023116_27820</name>
</gene>
<name>A0ABP8V396_9GAMM</name>
<evidence type="ECO:0000313" key="2">
    <source>
        <dbReference type="EMBL" id="GAA4650499.1"/>
    </source>
</evidence>
<sequence>METSTAGGNPIISEEQALVEQRRLEALLEITSSHNKEVQGLKSQLEAAEKNVMKFSVQAKSLDGEIKSLRAQNPDRMKKQVKRLQEQNRVLTAENNTLKSKQKQLQQQVQNLTLELEKAQAEQKKEEAVS</sequence>
<comment type="caution">
    <text evidence="2">The sequence shown here is derived from an EMBL/GenBank/DDBJ whole genome shotgun (WGS) entry which is preliminary data.</text>
</comment>
<dbReference type="RefSeq" id="WP_345196688.1">
    <property type="nucleotide sequence ID" value="NZ_BAABFL010000400.1"/>
</dbReference>